<sequence length="141" mass="15908">MGAPEHYNNYIAKKSGAPVLALSEITNGSLIRVKGKDVIFTYDLLTTTDEHSRILTTNLNGVAYLEAVPVPISEPYLVHSLGLDKIDASHYVGRLQEYVFEYDLWADVLIVKHAKESFILPYVAVLFVHIFQKIINDYIVQ</sequence>
<accession>A0A1H8FA96</accession>
<proteinExistence type="predicted"/>
<gene>
    <name evidence="1" type="ORF">SAMN04488505_109136</name>
</gene>
<dbReference type="AlphaFoldDB" id="A0A1H8FA96"/>
<name>A0A1H8FA96_9BACT</name>
<keyword evidence="2" id="KW-1185">Reference proteome</keyword>
<dbReference type="Proteomes" id="UP000198984">
    <property type="component" value="Unassembled WGS sequence"/>
</dbReference>
<reference evidence="1 2" key="1">
    <citation type="submission" date="2016-10" db="EMBL/GenBank/DDBJ databases">
        <authorList>
            <person name="de Groot N.N."/>
        </authorList>
    </citation>
    <scope>NUCLEOTIDE SEQUENCE [LARGE SCALE GENOMIC DNA]</scope>
    <source>
        <strain evidence="1 2">DSM 21039</strain>
    </source>
</reference>
<protein>
    <submittedName>
        <fullName evidence="1">Uncharacterized protein</fullName>
    </submittedName>
</protein>
<dbReference type="EMBL" id="FOBB01000009">
    <property type="protein sequence ID" value="SEN28137.1"/>
    <property type="molecule type" value="Genomic_DNA"/>
</dbReference>
<evidence type="ECO:0000313" key="1">
    <source>
        <dbReference type="EMBL" id="SEN28137.1"/>
    </source>
</evidence>
<dbReference type="STRING" id="573321.SAMN04488505_109136"/>
<evidence type="ECO:0000313" key="2">
    <source>
        <dbReference type="Proteomes" id="UP000198984"/>
    </source>
</evidence>
<organism evidence="1 2">
    <name type="scientific">Chitinophaga rupis</name>
    <dbReference type="NCBI Taxonomy" id="573321"/>
    <lineage>
        <taxon>Bacteria</taxon>
        <taxon>Pseudomonadati</taxon>
        <taxon>Bacteroidota</taxon>
        <taxon>Chitinophagia</taxon>
        <taxon>Chitinophagales</taxon>
        <taxon>Chitinophagaceae</taxon>
        <taxon>Chitinophaga</taxon>
    </lineage>
</organism>